<accession>A0A0G0N933</accession>
<dbReference type="CDD" id="cd02440">
    <property type="entry name" value="AdoMet_MTases"/>
    <property type="match status" value="1"/>
</dbReference>
<evidence type="ECO:0000259" key="1">
    <source>
        <dbReference type="Pfam" id="PF08241"/>
    </source>
</evidence>
<name>A0A0G0N933_9BACT</name>
<dbReference type="Gene3D" id="3.40.50.150">
    <property type="entry name" value="Vaccinia Virus protein VP39"/>
    <property type="match status" value="1"/>
</dbReference>
<protein>
    <recommendedName>
        <fullName evidence="1">Methyltransferase type 11 domain-containing protein</fullName>
    </recommendedName>
</protein>
<proteinExistence type="predicted"/>
<dbReference type="InterPro" id="IPR013216">
    <property type="entry name" value="Methyltransf_11"/>
</dbReference>
<feature type="domain" description="Methyltransferase type 11" evidence="1">
    <location>
        <begin position="50"/>
        <end position="150"/>
    </location>
</feature>
<gene>
    <name evidence="2" type="ORF">US94_C0031G0003</name>
</gene>
<comment type="caution">
    <text evidence="2">The sequence shown here is derived from an EMBL/GenBank/DDBJ whole genome shotgun (WGS) entry which is preliminary data.</text>
</comment>
<evidence type="ECO:0000313" key="2">
    <source>
        <dbReference type="EMBL" id="KKQ73601.1"/>
    </source>
</evidence>
<dbReference type="Pfam" id="PF08241">
    <property type="entry name" value="Methyltransf_11"/>
    <property type="match status" value="1"/>
</dbReference>
<dbReference type="EMBL" id="LBUX01000031">
    <property type="protein sequence ID" value="KKQ73601.1"/>
    <property type="molecule type" value="Genomic_DNA"/>
</dbReference>
<sequence length="243" mass="27750">MLHPSVKKLFFEQADYYLRSDQSAGISPIIFLFLNWATKHKFKRRIDICEFGGGGGLILSNIAKKYPEKINLTNIEIVNDYGLRQASKKIKFIHGSILDSKLPDKSFDAIIIRDVLHHLIGSNYKETISNQKLALKELKRLLRPNGAIFIEELVNQSQIAGRIIYELSKINSKIGLKSKYFQISPHTIIALLSSQKLTKICTSVFDGKNIIYKKFQAWPNKLRFKIIHLGALSGKQFFVIKKS</sequence>
<dbReference type="GO" id="GO:0008757">
    <property type="term" value="F:S-adenosylmethionine-dependent methyltransferase activity"/>
    <property type="evidence" value="ECO:0007669"/>
    <property type="project" value="InterPro"/>
</dbReference>
<dbReference type="SUPFAM" id="SSF53335">
    <property type="entry name" value="S-adenosyl-L-methionine-dependent methyltransferases"/>
    <property type="match status" value="1"/>
</dbReference>
<organism evidence="2 3">
    <name type="scientific">Berkelbacteria bacterium GW2011_GWB1_38_5</name>
    <dbReference type="NCBI Taxonomy" id="1618336"/>
    <lineage>
        <taxon>Bacteria</taxon>
        <taxon>Candidatus Berkelbacteria</taxon>
    </lineage>
</organism>
<dbReference type="Proteomes" id="UP000034498">
    <property type="component" value="Unassembled WGS sequence"/>
</dbReference>
<evidence type="ECO:0000313" key="3">
    <source>
        <dbReference type="Proteomes" id="UP000034498"/>
    </source>
</evidence>
<dbReference type="STRING" id="1618336.US94_C0031G0003"/>
<dbReference type="InterPro" id="IPR029063">
    <property type="entry name" value="SAM-dependent_MTases_sf"/>
</dbReference>
<reference evidence="2 3" key="1">
    <citation type="journal article" date="2015" name="Nature">
        <title>rRNA introns, odd ribosomes, and small enigmatic genomes across a large radiation of phyla.</title>
        <authorList>
            <person name="Brown C.T."/>
            <person name="Hug L.A."/>
            <person name="Thomas B.C."/>
            <person name="Sharon I."/>
            <person name="Castelle C.J."/>
            <person name="Singh A."/>
            <person name="Wilkins M.J."/>
            <person name="Williams K.H."/>
            <person name="Banfield J.F."/>
        </authorList>
    </citation>
    <scope>NUCLEOTIDE SEQUENCE [LARGE SCALE GENOMIC DNA]</scope>
</reference>
<dbReference type="AlphaFoldDB" id="A0A0G0N933"/>